<evidence type="ECO:0000256" key="9">
    <source>
        <dbReference type="ARBA" id="ARBA00023136"/>
    </source>
</evidence>
<organism evidence="13 14">
    <name type="scientific">Mus spicilegus</name>
    <name type="common">Mound-building mouse</name>
    <dbReference type="NCBI Taxonomy" id="10103"/>
    <lineage>
        <taxon>Eukaryota</taxon>
        <taxon>Metazoa</taxon>
        <taxon>Chordata</taxon>
        <taxon>Craniata</taxon>
        <taxon>Vertebrata</taxon>
        <taxon>Euteleostomi</taxon>
        <taxon>Mammalia</taxon>
        <taxon>Eutheria</taxon>
        <taxon>Euarchontoglires</taxon>
        <taxon>Glires</taxon>
        <taxon>Rodentia</taxon>
        <taxon>Myomorpha</taxon>
        <taxon>Muroidea</taxon>
        <taxon>Muridae</taxon>
        <taxon>Murinae</taxon>
        <taxon>Mus</taxon>
        <taxon>Mus</taxon>
    </lineage>
</organism>
<sequence>MNSAIAHLSQGVLWTCKDSHWPKDVRLAPNVKIVDWIPQNDLLAHPSIRLFVTHGGLNSVNEAIEHGVPMVGTTIFGDQPENMLQTLKAESFALTMKEVIEDKRYKSAAMAARAIRRSHPLTSTQRLVGWIDHILQTGGGAHLKPNVFQQPWHVQNLLDVLFFLVGFTLGTLWLFKKVLTLLLRSLSGTRKEKES</sequence>
<dbReference type="Ensembl" id="ENSMSIT00000046762.1">
    <property type="protein sequence ID" value="ENSMSIP00000037075.1"/>
    <property type="gene ID" value="ENSMSIG00000030898.1"/>
</dbReference>
<keyword evidence="7" id="KW-0732">Signal</keyword>
<evidence type="ECO:0000256" key="12">
    <source>
        <dbReference type="SAM" id="Phobius"/>
    </source>
</evidence>
<proteinExistence type="inferred from homology"/>
<keyword evidence="5" id="KW-0808">Transferase</keyword>
<keyword evidence="6 12" id="KW-0812">Transmembrane</keyword>
<evidence type="ECO:0000313" key="14">
    <source>
        <dbReference type="Proteomes" id="UP000694415"/>
    </source>
</evidence>
<dbReference type="InterPro" id="IPR002213">
    <property type="entry name" value="UDP_glucos_trans"/>
</dbReference>
<evidence type="ECO:0000313" key="13">
    <source>
        <dbReference type="Ensembl" id="ENSMSIP00000037075.1"/>
    </source>
</evidence>
<dbReference type="GO" id="GO:0043541">
    <property type="term" value="C:UDP-N-acetylglucosamine transferase complex"/>
    <property type="evidence" value="ECO:0007669"/>
    <property type="project" value="TreeGrafter"/>
</dbReference>
<evidence type="ECO:0000256" key="8">
    <source>
        <dbReference type="ARBA" id="ARBA00022989"/>
    </source>
</evidence>
<dbReference type="GeneTree" id="ENSGT00940000161263"/>
<evidence type="ECO:0000256" key="4">
    <source>
        <dbReference type="ARBA" id="ARBA00022676"/>
    </source>
</evidence>
<dbReference type="GO" id="GO:0015020">
    <property type="term" value="F:glucuronosyltransferase activity"/>
    <property type="evidence" value="ECO:0007669"/>
    <property type="project" value="UniProtKB-EC"/>
</dbReference>
<keyword evidence="14" id="KW-1185">Reference proteome</keyword>
<dbReference type="PANTHER" id="PTHR48043:SF24">
    <property type="entry name" value="UDP-GLUCURONOSYLTRANSFERASE 3A2"/>
    <property type="match status" value="1"/>
</dbReference>
<dbReference type="AlphaFoldDB" id="A0A8C6IHR7"/>
<keyword evidence="10" id="KW-0325">Glycoprotein</keyword>
<evidence type="ECO:0000256" key="6">
    <source>
        <dbReference type="ARBA" id="ARBA00022692"/>
    </source>
</evidence>
<dbReference type="Pfam" id="PF00201">
    <property type="entry name" value="UDPGT"/>
    <property type="match status" value="1"/>
</dbReference>
<evidence type="ECO:0000256" key="11">
    <source>
        <dbReference type="ARBA" id="ARBA00047475"/>
    </source>
</evidence>
<dbReference type="SUPFAM" id="SSF53756">
    <property type="entry name" value="UDP-Glycosyltransferase/glycogen phosphorylase"/>
    <property type="match status" value="1"/>
</dbReference>
<evidence type="ECO:0000256" key="7">
    <source>
        <dbReference type="ARBA" id="ARBA00022729"/>
    </source>
</evidence>
<keyword evidence="8 12" id="KW-1133">Transmembrane helix</keyword>
<comment type="catalytic activity">
    <reaction evidence="11">
        <text>glucuronate acceptor + UDP-alpha-D-glucuronate = acceptor beta-D-glucuronoside + UDP + H(+)</text>
        <dbReference type="Rhea" id="RHEA:21032"/>
        <dbReference type="ChEBI" id="CHEBI:15378"/>
        <dbReference type="ChEBI" id="CHEBI:58052"/>
        <dbReference type="ChEBI" id="CHEBI:58223"/>
        <dbReference type="ChEBI" id="CHEBI:132367"/>
        <dbReference type="ChEBI" id="CHEBI:132368"/>
        <dbReference type="EC" id="2.4.1.17"/>
    </reaction>
</comment>
<reference evidence="13" key="2">
    <citation type="submission" date="2025-09" db="UniProtKB">
        <authorList>
            <consortium name="Ensembl"/>
        </authorList>
    </citation>
    <scope>IDENTIFICATION</scope>
</reference>
<evidence type="ECO:0000256" key="5">
    <source>
        <dbReference type="ARBA" id="ARBA00022679"/>
    </source>
</evidence>
<dbReference type="PANTHER" id="PTHR48043">
    <property type="entry name" value="EG:EG0003.4 PROTEIN-RELATED"/>
    <property type="match status" value="1"/>
</dbReference>
<evidence type="ECO:0000256" key="2">
    <source>
        <dbReference type="ARBA" id="ARBA00009995"/>
    </source>
</evidence>
<evidence type="ECO:0000256" key="3">
    <source>
        <dbReference type="ARBA" id="ARBA00012544"/>
    </source>
</evidence>
<name>A0A8C6IHR7_MUSSI</name>
<dbReference type="Gene3D" id="3.40.50.2000">
    <property type="entry name" value="Glycogen Phosphorylase B"/>
    <property type="match status" value="1"/>
</dbReference>
<dbReference type="EC" id="2.4.1.17" evidence="3"/>
<evidence type="ECO:0000256" key="1">
    <source>
        <dbReference type="ARBA" id="ARBA00004167"/>
    </source>
</evidence>
<protein>
    <recommendedName>
        <fullName evidence="3">glucuronosyltransferase</fullName>
        <ecNumber evidence="3">2.4.1.17</ecNumber>
    </recommendedName>
</protein>
<dbReference type="InterPro" id="IPR050271">
    <property type="entry name" value="UDP-glycosyltransferase"/>
</dbReference>
<evidence type="ECO:0000256" key="10">
    <source>
        <dbReference type="ARBA" id="ARBA00023180"/>
    </source>
</evidence>
<comment type="subcellular location">
    <subcellularLocation>
        <location evidence="1">Membrane</location>
        <topology evidence="1">Single-pass membrane protein</topology>
    </subcellularLocation>
</comment>
<reference evidence="13" key="1">
    <citation type="submission" date="2025-08" db="UniProtKB">
        <authorList>
            <consortium name="Ensembl"/>
        </authorList>
    </citation>
    <scope>IDENTIFICATION</scope>
</reference>
<feature type="transmembrane region" description="Helical" evidence="12">
    <location>
        <begin position="157"/>
        <end position="175"/>
    </location>
</feature>
<comment type="similarity">
    <text evidence="2">Belongs to the UDP-glycosyltransferase family.</text>
</comment>
<keyword evidence="4" id="KW-0328">Glycosyltransferase</keyword>
<dbReference type="Proteomes" id="UP000694415">
    <property type="component" value="Unplaced"/>
</dbReference>
<accession>A0A8C6IHR7</accession>
<dbReference type="CDD" id="cd03784">
    <property type="entry name" value="GT1_Gtf-like"/>
    <property type="match status" value="1"/>
</dbReference>
<keyword evidence="9 12" id="KW-0472">Membrane</keyword>